<proteinExistence type="predicted"/>
<dbReference type="Proteomes" id="UP000008063">
    <property type="component" value="Unassembled WGS sequence"/>
</dbReference>
<dbReference type="HOGENOM" id="CLU_013084_5_0_1"/>
<dbReference type="InParanoid" id="F8QDJ6"/>
<evidence type="ECO:0000313" key="1">
    <source>
        <dbReference type="EMBL" id="EGN93667.1"/>
    </source>
</evidence>
<organism evidence="2">
    <name type="scientific">Serpula lacrymans var. lacrymans (strain S7.3)</name>
    <name type="common">Dry rot fungus</name>
    <dbReference type="NCBI Taxonomy" id="936435"/>
    <lineage>
        <taxon>Eukaryota</taxon>
        <taxon>Fungi</taxon>
        <taxon>Dikarya</taxon>
        <taxon>Basidiomycota</taxon>
        <taxon>Agaricomycotina</taxon>
        <taxon>Agaricomycetes</taxon>
        <taxon>Agaricomycetidae</taxon>
        <taxon>Boletales</taxon>
        <taxon>Coniophorineae</taxon>
        <taxon>Serpulaceae</taxon>
        <taxon>Serpula</taxon>
    </lineage>
</organism>
<dbReference type="EMBL" id="GL945491">
    <property type="protein sequence ID" value="EGN93667.1"/>
    <property type="molecule type" value="Genomic_DNA"/>
</dbReference>
<gene>
    <name evidence="1" type="ORF">SERLA73DRAFT_63599</name>
</gene>
<feature type="non-terminal residue" evidence="1">
    <location>
        <position position="1"/>
    </location>
</feature>
<protein>
    <submittedName>
        <fullName evidence="1">Uncharacterized protein</fullName>
    </submittedName>
</protein>
<evidence type="ECO:0000313" key="2">
    <source>
        <dbReference type="Proteomes" id="UP000008063"/>
    </source>
</evidence>
<name>F8QDJ6_SERL3</name>
<keyword evidence="2" id="KW-1185">Reference proteome</keyword>
<sequence>TALQKYNRMAPKQNPPWPVLEYLEIVSYATLSEFMLLKYLRHDILAKPWTVSANRQVAIKFFKIQRAKEEVLQLNVEVQRLHMWIDNKDRTLFESYNATKVNSPLLAAELYLLYAEQHRINNVHCNCLCCIYKLEGYTGQIYSMLGDKSVGSNHNENDDGDLLLKMS</sequence>
<accession>F8QDJ6</accession>
<reference evidence="2" key="1">
    <citation type="journal article" date="2011" name="Science">
        <title>The plant cell wall-decomposing machinery underlies the functional diversity of forest fungi.</title>
        <authorList>
            <person name="Eastwood D.C."/>
            <person name="Floudas D."/>
            <person name="Binder M."/>
            <person name="Majcherczyk A."/>
            <person name="Schneider P."/>
            <person name="Aerts A."/>
            <person name="Asiegbu F.O."/>
            <person name="Baker S.E."/>
            <person name="Barry K."/>
            <person name="Bendiksby M."/>
            <person name="Blumentritt M."/>
            <person name="Coutinho P.M."/>
            <person name="Cullen D."/>
            <person name="de Vries R.P."/>
            <person name="Gathman A."/>
            <person name="Goodell B."/>
            <person name="Henrissat B."/>
            <person name="Ihrmark K."/>
            <person name="Kauserud H."/>
            <person name="Kohler A."/>
            <person name="LaButti K."/>
            <person name="Lapidus A."/>
            <person name="Lavin J.L."/>
            <person name="Lee Y.-H."/>
            <person name="Lindquist E."/>
            <person name="Lilly W."/>
            <person name="Lucas S."/>
            <person name="Morin E."/>
            <person name="Murat C."/>
            <person name="Oguiza J.A."/>
            <person name="Park J."/>
            <person name="Pisabarro A.G."/>
            <person name="Riley R."/>
            <person name="Rosling A."/>
            <person name="Salamov A."/>
            <person name="Schmidt O."/>
            <person name="Schmutz J."/>
            <person name="Skrede I."/>
            <person name="Stenlid J."/>
            <person name="Wiebenga A."/>
            <person name="Xie X."/>
            <person name="Kuees U."/>
            <person name="Hibbett D.S."/>
            <person name="Hoffmeister D."/>
            <person name="Hoegberg N."/>
            <person name="Martin F."/>
            <person name="Grigoriev I.V."/>
            <person name="Watkinson S.C."/>
        </authorList>
    </citation>
    <scope>NUCLEOTIDE SEQUENCE [LARGE SCALE GENOMIC DNA]</scope>
    <source>
        <strain evidence="2">strain S7.3</strain>
    </source>
</reference>
<dbReference type="AlphaFoldDB" id="F8QDJ6"/>